<feature type="region of interest" description="Disordered" evidence="1">
    <location>
        <begin position="82"/>
        <end position="101"/>
    </location>
</feature>
<proteinExistence type="predicted"/>
<dbReference type="EMBL" id="KV784385">
    <property type="protein sequence ID" value="OEU07500.1"/>
    <property type="molecule type" value="Genomic_DNA"/>
</dbReference>
<name>A0A1E7ENI3_9STRA</name>
<dbReference type="Proteomes" id="UP000095751">
    <property type="component" value="Unassembled WGS sequence"/>
</dbReference>
<reference evidence="2 3" key="1">
    <citation type="submission" date="2016-09" db="EMBL/GenBank/DDBJ databases">
        <title>Extensive genetic diversity and differential bi-allelic expression allows diatom success in the polar Southern Ocean.</title>
        <authorList>
            <consortium name="DOE Joint Genome Institute"/>
            <person name="Mock T."/>
            <person name="Otillar R.P."/>
            <person name="Strauss J."/>
            <person name="Dupont C."/>
            <person name="Frickenhaus S."/>
            <person name="Maumus F."/>
            <person name="Mcmullan M."/>
            <person name="Sanges R."/>
            <person name="Schmutz J."/>
            <person name="Toseland A."/>
            <person name="Valas R."/>
            <person name="Veluchamy A."/>
            <person name="Ward B.J."/>
            <person name="Allen A."/>
            <person name="Barry K."/>
            <person name="Falciatore A."/>
            <person name="Ferrante M."/>
            <person name="Fortunato A.E."/>
            <person name="Gloeckner G."/>
            <person name="Gruber A."/>
            <person name="Hipkin R."/>
            <person name="Janech M."/>
            <person name="Kroth P."/>
            <person name="Leese F."/>
            <person name="Lindquist E."/>
            <person name="Lyon B.R."/>
            <person name="Martin J."/>
            <person name="Mayer C."/>
            <person name="Parker M."/>
            <person name="Quesneville H."/>
            <person name="Raymond J."/>
            <person name="Uhlig C."/>
            <person name="Valentin K.U."/>
            <person name="Worden A.Z."/>
            <person name="Armbrust E.V."/>
            <person name="Bowler C."/>
            <person name="Green B."/>
            <person name="Moulton V."/>
            <person name="Van Oosterhout C."/>
            <person name="Grigoriev I."/>
        </authorList>
    </citation>
    <scope>NUCLEOTIDE SEQUENCE [LARGE SCALE GENOMIC DNA]</scope>
    <source>
        <strain evidence="2 3">CCMP1102</strain>
    </source>
</reference>
<evidence type="ECO:0000256" key="1">
    <source>
        <dbReference type="SAM" id="MobiDB-lite"/>
    </source>
</evidence>
<sequence length="602" mass="67185">MVIDSDTIYTTNPILQVSAASLIQRIFRGYISRSQQPTQPTIPIVTTISTTSMTTTTTTDYEFPGGFKVAIDVAKPITNTDGNNAGRLYKKENRPSAGSKEEKELLSDIKVNRYPKYKVLNISLKDPEKLASNLSILDNLNYTKQFMIEFNMEDPFCICFPDDDTKPASLSVDAKGKPKTRDLFTEHRDISVEEVAMSNRWYSRYAIFTDASTKDRSFAKELEWSLIHFRNHVDQELYNVVHSEYISFDPEERGGPLFLKLLLLHLVVSNEANLEIMINTVKTYKINENVENEDMDKVIRLLRAVTDTIIHLRNTKTLPEKYTEHLCTALQTTSCTSFNEEIAGIEKDVTTSRRIQAANKSAAMRRHAGARTVAPTLTGLLLQNNPEGVDFIFSFALSTYRDLKDNGIWDASMRPTPGSAGAAPKGGFMAAEDIMGPFCWNCESTDHAWGSCPKPKDAAAIAKNRTLYREHKDTRDIAAGRGARAPGENRWTKWKKPKQDESNKRIINGAPYTWNPTTKRWDKDDTPPSGMTAGTNTPAPAPAQPAGEDPARRKSNPFPPSQIGDDMSQVTDNVSQAEITALQLQLANLMNNVSTMGNKIGP</sequence>
<dbReference type="PROSITE" id="PS50096">
    <property type="entry name" value="IQ"/>
    <property type="match status" value="1"/>
</dbReference>
<gene>
    <name evidence="2" type="ORF">FRACYDRAFT_250920</name>
</gene>
<protein>
    <submittedName>
        <fullName evidence="2">Uncharacterized protein</fullName>
    </submittedName>
</protein>
<dbReference type="AlphaFoldDB" id="A0A1E7ENI3"/>
<dbReference type="InParanoid" id="A0A1E7ENI3"/>
<organism evidence="2 3">
    <name type="scientific">Fragilariopsis cylindrus CCMP1102</name>
    <dbReference type="NCBI Taxonomy" id="635003"/>
    <lineage>
        <taxon>Eukaryota</taxon>
        <taxon>Sar</taxon>
        <taxon>Stramenopiles</taxon>
        <taxon>Ochrophyta</taxon>
        <taxon>Bacillariophyta</taxon>
        <taxon>Bacillariophyceae</taxon>
        <taxon>Bacillariophycidae</taxon>
        <taxon>Bacillariales</taxon>
        <taxon>Bacillariaceae</taxon>
        <taxon>Fragilariopsis</taxon>
    </lineage>
</organism>
<feature type="compositionally biased region" description="Basic and acidic residues" evidence="1">
    <location>
        <begin position="89"/>
        <end position="101"/>
    </location>
</feature>
<accession>A0A1E7ENI3</accession>
<dbReference type="KEGG" id="fcy:FRACYDRAFT_250920"/>
<evidence type="ECO:0000313" key="2">
    <source>
        <dbReference type="EMBL" id="OEU07500.1"/>
    </source>
</evidence>
<feature type="region of interest" description="Disordered" evidence="1">
    <location>
        <begin position="472"/>
        <end position="574"/>
    </location>
</feature>
<evidence type="ECO:0000313" key="3">
    <source>
        <dbReference type="Proteomes" id="UP000095751"/>
    </source>
</evidence>
<keyword evidence="3" id="KW-1185">Reference proteome</keyword>